<reference evidence="3" key="1">
    <citation type="submission" date="2018-07" db="EMBL/GenBank/DDBJ databases">
        <authorList>
            <person name="Peiro R."/>
            <person name="Begona"/>
            <person name="Cbmso G."/>
            <person name="Lopez M."/>
            <person name="Gonzalez S."/>
        </authorList>
    </citation>
    <scope>NUCLEOTIDE SEQUENCE [LARGE SCALE GENOMIC DNA]</scope>
</reference>
<keyword evidence="1" id="KW-0472">Membrane</keyword>
<dbReference type="Proteomes" id="UP000254764">
    <property type="component" value="Unassembled WGS sequence"/>
</dbReference>
<proteinExistence type="predicted"/>
<gene>
    <name evidence="2" type="ORF">RHIZ70_4001</name>
</gene>
<dbReference type="STRING" id="1336235.GCA_000518785_01131"/>
<dbReference type="EMBL" id="UEYP01000006">
    <property type="protein sequence ID" value="SSC68293.1"/>
    <property type="molecule type" value="Genomic_DNA"/>
</dbReference>
<protein>
    <submittedName>
        <fullName evidence="2">Uncharacterized protein</fullName>
    </submittedName>
</protein>
<sequence>MLSAFLKVLRLASLLALGFAVWNAAATVYCSGMMVGLFDPAALAGYRLYAAPSATYVAEIEQAIAAGDHDYAVALYDLAVRHGHALSPALRERAEGTWIGRAYLTGSRAAKGFVVGSLDSGAEIAGSVTSDLIGVGDLRDFSVQGYRYVAGEDYDPILLGLSAVGLGLTVSTLGTVGATAVPDAGLSVLKNTYRARKLSAPLTAYLTKNAARLVDTRLLKAELIAASDEGALGLARLQRVAERSVDRKVAQTLVDDATVLGTIGTKGGVRSSLAALAIADGPKDLRKLQRVAIRFGDESHAVMKFLGRSVLEIGAALYAVAAAVASLLLAFMLAALRLSARMLARFALAGAPVSASVQRILRLI</sequence>
<evidence type="ECO:0000313" key="2">
    <source>
        <dbReference type="EMBL" id="SSC68293.1"/>
    </source>
</evidence>
<accession>A0A376ALP5</accession>
<keyword evidence="3" id="KW-1185">Reference proteome</keyword>
<keyword evidence="1" id="KW-0812">Transmembrane</keyword>
<evidence type="ECO:0000256" key="1">
    <source>
        <dbReference type="SAM" id="Phobius"/>
    </source>
</evidence>
<dbReference type="AlphaFoldDB" id="A0A376ALP5"/>
<keyword evidence="1" id="KW-1133">Transmembrane helix</keyword>
<name>A0A376ALP5_9HYPH</name>
<feature type="transmembrane region" description="Helical" evidence="1">
    <location>
        <begin position="315"/>
        <end position="336"/>
    </location>
</feature>
<organism evidence="2 3">
    <name type="scientific">Ciceribacter selenitireducens ATCC BAA-1503</name>
    <dbReference type="NCBI Taxonomy" id="1336235"/>
    <lineage>
        <taxon>Bacteria</taxon>
        <taxon>Pseudomonadati</taxon>
        <taxon>Pseudomonadota</taxon>
        <taxon>Alphaproteobacteria</taxon>
        <taxon>Hyphomicrobiales</taxon>
        <taxon>Rhizobiaceae</taxon>
        <taxon>Ciceribacter</taxon>
    </lineage>
</organism>
<evidence type="ECO:0000313" key="3">
    <source>
        <dbReference type="Proteomes" id="UP000254764"/>
    </source>
</evidence>